<name>A0A7I7UD65_MYCPV</name>
<dbReference type="Proteomes" id="UP000467252">
    <property type="component" value="Chromosome"/>
</dbReference>
<dbReference type="EMBL" id="AP022599">
    <property type="protein sequence ID" value="BBY78851.1"/>
    <property type="molecule type" value="Genomic_DNA"/>
</dbReference>
<accession>A0A7I7UD65</accession>
<sequence>MSPVEQAERIVADEMTRHLHAAATQLAQIPELFEGLAAAVDALVERLGPLRALYQQIADYERETVDFMEDQMRF</sequence>
<dbReference type="AlphaFoldDB" id="A0A7I7UD65"/>
<protein>
    <submittedName>
        <fullName evidence="1">Uncharacterized protein</fullName>
    </submittedName>
</protein>
<proteinExistence type="predicted"/>
<evidence type="ECO:0000313" key="2">
    <source>
        <dbReference type="Proteomes" id="UP000467252"/>
    </source>
</evidence>
<keyword evidence="2" id="KW-1185">Reference proteome</keyword>
<reference evidence="1 2" key="1">
    <citation type="journal article" date="2019" name="Emerg. Microbes Infect.">
        <title>Comprehensive subspecies identification of 175 nontuberculous mycobacteria species based on 7547 genomic profiles.</title>
        <authorList>
            <person name="Matsumoto Y."/>
            <person name="Kinjo T."/>
            <person name="Motooka D."/>
            <person name="Nabeya D."/>
            <person name="Jung N."/>
            <person name="Uechi K."/>
            <person name="Horii T."/>
            <person name="Iida T."/>
            <person name="Fujita J."/>
            <person name="Nakamura S."/>
        </authorList>
    </citation>
    <scope>NUCLEOTIDE SEQUENCE [LARGE SCALE GENOMIC DNA]</scope>
    <source>
        <strain evidence="1 2">JCM 6370</strain>
    </source>
</reference>
<organism evidence="1 2">
    <name type="scientific">Mycolicibacterium pulveris</name>
    <name type="common">Mycobacterium pulveris</name>
    <dbReference type="NCBI Taxonomy" id="36813"/>
    <lineage>
        <taxon>Bacteria</taxon>
        <taxon>Bacillati</taxon>
        <taxon>Actinomycetota</taxon>
        <taxon>Actinomycetes</taxon>
        <taxon>Mycobacteriales</taxon>
        <taxon>Mycobacteriaceae</taxon>
        <taxon>Mycolicibacterium</taxon>
    </lineage>
</organism>
<gene>
    <name evidence="1" type="ORF">MPUL_00090</name>
</gene>
<evidence type="ECO:0000313" key="1">
    <source>
        <dbReference type="EMBL" id="BBY78851.1"/>
    </source>
</evidence>